<organism evidence="1">
    <name type="scientific">Gaeumannomyces tritici (strain R3-111a-1)</name>
    <name type="common">Wheat and barley take-all root rot fungus</name>
    <name type="synonym">Gaeumannomyces graminis var. tritici</name>
    <dbReference type="NCBI Taxonomy" id="644352"/>
    <lineage>
        <taxon>Eukaryota</taxon>
        <taxon>Fungi</taxon>
        <taxon>Dikarya</taxon>
        <taxon>Ascomycota</taxon>
        <taxon>Pezizomycotina</taxon>
        <taxon>Sordariomycetes</taxon>
        <taxon>Sordariomycetidae</taxon>
        <taxon>Magnaporthales</taxon>
        <taxon>Magnaporthaceae</taxon>
        <taxon>Gaeumannomyces</taxon>
    </lineage>
</organism>
<reference evidence="3" key="1">
    <citation type="submission" date="2010-07" db="EMBL/GenBank/DDBJ databases">
        <title>The genome sequence of Gaeumannomyces graminis var. tritici strain R3-111a-1.</title>
        <authorList>
            <consortium name="The Broad Institute Genome Sequencing Platform"/>
            <person name="Ma L.-J."/>
            <person name="Dead R."/>
            <person name="Young S."/>
            <person name="Zeng Q."/>
            <person name="Koehrsen M."/>
            <person name="Alvarado L."/>
            <person name="Berlin A."/>
            <person name="Chapman S.B."/>
            <person name="Chen Z."/>
            <person name="Freedman E."/>
            <person name="Gellesch M."/>
            <person name="Goldberg J."/>
            <person name="Griggs A."/>
            <person name="Gujja S."/>
            <person name="Heilman E.R."/>
            <person name="Heiman D."/>
            <person name="Hepburn T."/>
            <person name="Howarth C."/>
            <person name="Jen D."/>
            <person name="Larson L."/>
            <person name="Mehta T."/>
            <person name="Neiman D."/>
            <person name="Pearson M."/>
            <person name="Roberts A."/>
            <person name="Saif S."/>
            <person name="Shea T."/>
            <person name="Shenoy N."/>
            <person name="Sisk P."/>
            <person name="Stolte C."/>
            <person name="Sykes S."/>
            <person name="Walk T."/>
            <person name="White J."/>
            <person name="Yandava C."/>
            <person name="Haas B."/>
            <person name="Nusbaum C."/>
            <person name="Birren B."/>
        </authorList>
    </citation>
    <scope>NUCLEOTIDE SEQUENCE [LARGE SCALE GENOMIC DNA]</scope>
    <source>
        <strain evidence="3">R3-111a-1</strain>
    </source>
</reference>
<reference evidence="2" key="4">
    <citation type="journal article" date="2015" name="G3 (Bethesda)">
        <title>Genome sequences of three phytopathogenic species of the Magnaporthaceae family of fungi.</title>
        <authorList>
            <person name="Okagaki L.H."/>
            <person name="Nunes C.C."/>
            <person name="Sailsbery J."/>
            <person name="Clay B."/>
            <person name="Brown D."/>
            <person name="John T."/>
            <person name="Oh Y."/>
            <person name="Young N."/>
            <person name="Fitzgerald M."/>
            <person name="Haas B.J."/>
            <person name="Zeng Q."/>
            <person name="Young S."/>
            <person name="Adiconis X."/>
            <person name="Fan L."/>
            <person name="Levin J.Z."/>
            <person name="Mitchell T.K."/>
            <person name="Okubara P.A."/>
            <person name="Farman M.L."/>
            <person name="Kohn L.M."/>
            <person name="Birren B."/>
            <person name="Ma L.-J."/>
            <person name="Dean R.A."/>
        </authorList>
    </citation>
    <scope>NUCLEOTIDE SEQUENCE</scope>
    <source>
        <strain evidence="2">R3-111a-1</strain>
    </source>
</reference>
<dbReference type="eggNOG" id="ENOG502REX2">
    <property type="taxonomic scope" value="Eukaryota"/>
</dbReference>
<dbReference type="EMBL" id="GL385404">
    <property type="protein sequence ID" value="EJT69328.1"/>
    <property type="molecule type" value="Genomic_DNA"/>
</dbReference>
<keyword evidence="3" id="KW-1185">Reference proteome</keyword>
<dbReference type="Proteomes" id="UP000006039">
    <property type="component" value="Unassembled WGS sequence"/>
</dbReference>
<dbReference type="RefSeq" id="XP_009229113.1">
    <property type="nucleotide sequence ID" value="XM_009230849.1"/>
</dbReference>
<reference evidence="1" key="3">
    <citation type="submission" date="2010-09" db="EMBL/GenBank/DDBJ databases">
        <title>Annotation of Gaeumannomyces graminis var. tritici R3-111a-1.</title>
        <authorList>
            <consortium name="The Broad Institute Genome Sequencing Platform"/>
            <person name="Ma L.-J."/>
            <person name="Dead R."/>
            <person name="Young S.K."/>
            <person name="Zeng Q."/>
            <person name="Gargeya S."/>
            <person name="Fitzgerald M."/>
            <person name="Haas B."/>
            <person name="Abouelleil A."/>
            <person name="Alvarado L."/>
            <person name="Arachchi H.M."/>
            <person name="Berlin A."/>
            <person name="Brown A."/>
            <person name="Chapman S.B."/>
            <person name="Chen Z."/>
            <person name="Dunbar C."/>
            <person name="Freedman E."/>
            <person name="Gearin G."/>
            <person name="Gellesch M."/>
            <person name="Goldberg J."/>
            <person name="Griggs A."/>
            <person name="Gujja S."/>
            <person name="Heiman D."/>
            <person name="Howarth C."/>
            <person name="Larson L."/>
            <person name="Lui A."/>
            <person name="MacDonald P.J.P."/>
            <person name="Mehta T."/>
            <person name="Montmayeur A."/>
            <person name="Murphy C."/>
            <person name="Neiman D."/>
            <person name="Pearson M."/>
            <person name="Priest M."/>
            <person name="Roberts A."/>
            <person name="Saif S."/>
            <person name="Shea T."/>
            <person name="Shenoy N."/>
            <person name="Sisk P."/>
            <person name="Stolte C."/>
            <person name="Sykes S."/>
            <person name="Yandava C."/>
            <person name="Wortman J."/>
            <person name="Nusbaum C."/>
            <person name="Birren B."/>
        </authorList>
    </citation>
    <scope>NUCLEOTIDE SEQUENCE</scope>
    <source>
        <strain evidence="1">R3-111a-1</strain>
    </source>
</reference>
<evidence type="ECO:0000313" key="1">
    <source>
        <dbReference type="EMBL" id="EJT69328.1"/>
    </source>
</evidence>
<dbReference type="GeneID" id="20353405"/>
<accession>J3PHG7</accession>
<evidence type="ECO:0000313" key="2">
    <source>
        <dbReference type="EnsemblFungi" id="EJT69328"/>
    </source>
</evidence>
<dbReference type="EnsemblFungi" id="EJT69328">
    <property type="protein sequence ID" value="EJT69328"/>
    <property type="gene ID" value="GGTG_12947"/>
</dbReference>
<protein>
    <submittedName>
        <fullName evidence="1 2">Uncharacterized protein</fullName>
    </submittedName>
</protein>
<name>J3PHG7_GAET3</name>
<gene>
    <name evidence="2" type="primary">20353405</name>
    <name evidence="1" type="ORF">GGTG_12947</name>
</gene>
<sequence>MFGIRICPSCGIRIRASFGRQCNDCDARQRDDERLTRRVRFEDDPVVVRRSRSPCRLRIRRSSPRREDETTTMVRRSSEYDVVNVGPDDFDHDFFSSRPPANNTTVTRYYTTTRPSSRDRARDAADHDYERARLREARDRGVNENGTRWSRSLRDFERERLDRYGGREYDREVDLEIRRSRPSRRDRDIFDVCYEL</sequence>
<reference evidence="2" key="5">
    <citation type="submission" date="2018-04" db="UniProtKB">
        <authorList>
            <consortium name="EnsemblFungi"/>
        </authorList>
    </citation>
    <scope>IDENTIFICATION</scope>
    <source>
        <strain evidence="2">R3-111a-1</strain>
    </source>
</reference>
<dbReference type="AlphaFoldDB" id="J3PHG7"/>
<evidence type="ECO:0000313" key="3">
    <source>
        <dbReference type="Proteomes" id="UP000006039"/>
    </source>
</evidence>
<dbReference type="VEuPathDB" id="FungiDB:GGTG_12947"/>
<reference evidence="1" key="2">
    <citation type="submission" date="2010-07" db="EMBL/GenBank/DDBJ databases">
        <authorList>
            <consortium name="The Broad Institute Genome Sequencing Platform"/>
            <consortium name="Broad Institute Genome Sequencing Center for Infectious Disease"/>
            <person name="Ma L.-J."/>
            <person name="Dead R."/>
            <person name="Young S."/>
            <person name="Zeng Q."/>
            <person name="Koehrsen M."/>
            <person name="Alvarado L."/>
            <person name="Berlin A."/>
            <person name="Chapman S.B."/>
            <person name="Chen Z."/>
            <person name="Freedman E."/>
            <person name="Gellesch M."/>
            <person name="Goldberg J."/>
            <person name="Griggs A."/>
            <person name="Gujja S."/>
            <person name="Heilman E.R."/>
            <person name="Heiman D."/>
            <person name="Hepburn T."/>
            <person name="Howarth C."/>
            <person name="Jen D."/>
            <person name="Larson L."/>
            <person name="Mehta T."/>
            <person name="Neiman D."/>
            <person name="Pearson M."/>
            <person name="Roberts A."/>
            <person name="Saif S."/>
            <person name="Shea T."/>
            <person name="Shenoy N."/>
            <person name="Sisk P."/>
            <person name="Stolte C."/>
            <person name="Sykes S."/>
            <person name="Walk T."/>
            <person name="White J."/>
            <person name="Yandava C."/>
            <person name="Haas B."/>
            <person name="Nusbaum C."/>
            <person name="Birren B."/>
        </authorList>
    </citation>
    <scope>NUCLEOTIDE SEQUENCE</scope>
    <source>
        <strain evidence="1">R3-111a-1</strain>
    </source>
</reference>
<proteinExistence type="predicted"/>
<dbReference type="HOGENOM" id="CLU_1390304_0_0_1"/>